<feature type="transmembrane region" description="Helical" evidence="5">
    <location>
        <begin position="155"/>
        <end position="176"/>
    </location>
</feature>
<accession>A0ABV6C3C8</accession>
<dbReference type="RefSeq" id="WP_377787277.1">
    <property type="nucleotide sequence ID" value="NZ_JBHLYQ010000004.1"/>
</dbReference>
<dbReference type="EMBL" id="JBHLYQ010000004">
    <property type="protein sequence ID" value="MFC0080757.1"/>
    <property type="molecule type" value="Genomic_DNA"/>
</dbReference>
<dbReference type="InterPro" id="IPR004841">
    <property type="entry name" value="AA-permease/SLC12A_dom"/>
</dbReference>
<organism evidence="7 8">
    <name type="scientific">Aciditerrimonas ferrireducens</name>
    <dbReference type="NCBI Taxonomy" id="667306"/>
    <lineage>
        <taxon>Bacteria</taxon>
        <taxon>Bacillati</taxon>
        <taxon>Actinomycetota</taxon>
        <taxon>Acidimicrobiia</taxon>
        <taxon>Acidimicrobiales</taxon>
        <taxon>Acidimicrobiaceae</taxon>
        <taxon>Aciditerrimonas</taxon>
    </lineage>
</organism>
<feature type="transmembrane region" description="Helical" evidence="5">
    <location>
        <begin position="188"/>
        <end position="209"/>
    </location>
</feature>
<feature type="transmembrane region" description="Helical" evidence="5">
    <location>
        <begin position="416"/>
        <end position="437"/>
    </location>
</feature>
<sequence>MAETQVQTAGTGGTGEMKRTLSLTGVTVNGMALIAPGAFLWTTFQEQAAQTNHGVPTGHDMWTGLFFAFVLAMLTAWSYSQLARIYPEAGTGSSYYFAEAAFLDKEKPQHQAYARWAKFVFGWMSHLYYWIYPGIMIAFIGTLVGYIVQEISGTQLGWGPLSLICVASALLVGYIAYRGISGSTLTALVINVIQIVTLVGMTIIFFIAFRIGHPHAGYVQANAGAVLLPHNFVNLLYQSTIAILLLVGFESITALGAEAKNPERDIQRGVLISLLIQGGFCYLFEYFGANFALGTVTMAGQKGANAFVAAGNDSAPIGTMVQNAADKMFGGGGEAAALLVAFTVLMALVGTTLACVNTGVRVSYAMAKDKELPSVIGWLHGRFATPHGGILVMTVLSALIGVYGVHTVDNLTQITLASNIGTFLVYGMTCLICVVAFASRHDKHTVKHLVLPGLGLVMNVAELIGVVYLAIAGGGSGATDAIKAIIVVAIWAVAGVVWFKANPNREHAHRITFQERRQQRKAQPAGTSLT</sequence>
<feature type="transmembrane region" description="Helical" evidence="5">
    <location>
        <begin position="21"/>
        <end position="41"/>
    </location>
</feature>
<feature type="transmembrane region" description="Helical" evidence="5">
    <location>
        <begin position="481"/>
        <end position="501"/>
    </location>
</feature>
<dbReference type="Proteomes" id="UP001589788">
    <property type="component" value="Unassembled WGS sequence"/>
</dbReference>
<dbReference type="PANTHER" id="PTHR42770">
    <property type="entry name" value="AMINO ACID TRANSPORTER-RELATED"/>
    <property type="match status" value="1"/>
</dbReference>
<feature type="transmembrane region" description="Helical" evidence="5">
    <location>
        <begin position="449"/>
        <end position="469"/>
    </location>
</feature>
<keyword evidence="2 5" id="KW-0812">Transmembrane</keyword>
<feature type="transmembrane region" description="Helical" evidence="5">
    <location>
        <begin position="61"/>
        <end position="79"/>
    </location>
</feature>
<proteinExistence type="predicted"/>
<dbReference type="Pfam" id="PF00324">
    <property type="entry name" value="AA_permease"/>
    <property type="match status" value="1"/>
</dbReference>
<feature type="transmembrane region" description="Helical" evidence="5">
    <location>
        <begin position="336"/>
        <end position="362"/>
    </location>
</feature>
<evidence type="ECO:0000256" key="5">
    <source>
        <dbReference type="SAM" id="Phobius"/>
    </source>
</evidence>
<gene>
    <name evidence="7" type="ORF">ACFFRE_01115</name>
</gene>
<evidence type="ECO:0000256" key="2">
    <source>
        <dbReference type="ARBA" id="ARBA00022692"/>
    </source>
</evidence>
<dbReference type="PANTHER" id="PTHR42770:SF7">
    <property type="entry name" value="MEMBRANE PROTEIN"/>
    <property type="match status" value="1"/>
</dbReference>
<feature type="transmembrane region" description="Helical" evidence="5">
    <location>
        <begin position="269"/>
        <end position="289"/>
    </location>
</feature>
<dbReference type="Gene3D" id="1.20.1740.10">
    <property type="entry name" value="Amino acid/polyamine transporter I"/>
    <property type="match status" value="1"/>
</dbReference>
<evidence type="ECO:0000259" key="6">
    <source>
        <dbReference type="Pfam" id="PF00324"/>
    </source>
</evidence>
<name>A0ABV6C3C8_9ACTN</name>
<dbReference type="PIRSF" id="PIRSF006060">
    <property type="entry name" value="AA_transporter"/>
    <property type="match status" value="1"/>
</dbReference>
<feature type="transmembrane region" description="Helical" evidence="5">
    <location>
        <begin position="383"/>
        <end position="404"/>
    </location>
</feature>
<feature type="domain" description="Amino acid permease/ SLC12A" evidence="6">
    <location>
        <begin position="62"/>
        <end position="498"/>
    </location>
</feature>
<evidence type="ECO:0000256" key="1">
    <source>
        <dbReference type="ARBA" id="ARBA00004141"/>
    </source>
</evidence>
<keyword evidence="3 5" id="KW-1133">Transmembrane helix</keyword>
<keyword evidence="4 5" id="KW-0472">Membrane</keyword>
<comment type="caution">
    <text evidence="7">The sequence shown here is derived from an EMBL/GenBank/DDBJ whole genome shotgun (WGS) entry which is preliminary data.</text>
</comment>
<evidence type="ECO:0000256" key="3">
    <source>
        <dbReference type="ARBA" id="ARBA00022989"/>
    </source>
</evidence>
<evidence type="ECO:0000313" key="7">
    <source>
        <dbReference type="EMBL" id="MFC0080757.1"/>
    </source>
</evidence>
<feature type="transmembrane region" description="Helical" evidence="5">
    <location>
        <begin position="235"/>
        <end position="257"/>
    </location>
</feature>
<evidence type="ECO:0000313" key="8">
    <source>
        <dbReference type="Proteomes" id="UP001589788"/>
    </source>
</evidence>
<evidence type="ECO:0000256" key="4">
    <source>
        <dbReference type="ARBA" id="ARBA00023136"/>
    </source>
</evidence>
<protein>
    <submittedName>
        <fullName evidence="7">APC family permease</fullName>
    </submittedName>
</protein>
<dbReference type="InterPro" id="IPR050367">
    <property type="entry name" value="APC_superfamily"/>
</dbReference>
<feature type="transmembrane region" description="Helical" evidence="5">
    <location>
        <begin position="127"/>
        <end position="149"/>
    </location>
</feature>
<reference evidence="7 8" key="1">
    <citation type="submission" date="2024-09" db="EMBL/GenBank/DDBJ databases">
        <authorList>
            <person name="Sun Q."/>
            <person name="Mori K."/>
        </authorList>
    </citation>
    <scope>NUCLEOTIDE SEQUENCE [LARGE SCALE GENOMIC DNA]</scope>
    <source>
        <strain evidence="7 8">JCM 15389</strain>
    </source>
</reference>
<keyword evidence="8" id="KW-1185">Reference proteome</keyword>
<comment type="subcellular location">
    <subcellularLocation>
        <location evidence="1">Membrane</location>
        <topology evidence="1">Multi-pass membrane protein</topology>
    </subcellularLocation>
</comment>